<accession>A0ABP0I5R7</accession>
<dbReference type="SUPFAM" id="SSF53590">
    <property type="entry name" value="Nucleoside hydrolase"/>
    <property type="match status" value="1"/>
</dbReference>
<protein>
    <recommendedName>
        <fullName evidence="4">Inosine/uridine-preferring nucleoside hydrolase domain-containing protein</fullName>
    </recommendedName>
</protein>
<dbReference type="InterPro" id="IPR036452">
    <property type="entry name" value="Ribo_hydro-like"/>
</dbReference>
<evidence type="ECO:0000256" key="2">
    <source>
        <dbReference type="ARBA" id="ARBA00022801"/>
    </source>
</evidence>
<organism evidence="5 7">
    <name type="scientific">Durusdinium trenchii</name>
    <dbReference type="NCBI Taxonomy" id="1381693"/>
    <lineage>
        <taxon>Eukaryota</taxon>
        <taxon>Sar</taxon>
        <taxon>Alveolata</taxon>
        <taxon>Dinophyceae</taxon>
        <taxon>Suessiales</taxon>
        <taxon>Symbiodiniaceae</taxon>
        <taxon>Durusdinium</taxon>
    </lineage>
</organism>
<comment type="similarity">
    <text evidence="1">Belongs to the IUNH family.</text>
</comment>
<name>A0ABP0I5R7_9DINO</name>
<keyword evidence="2" id="KW-0378">Hydrolase</keyword>
<dbReference type="PANTHER" id="PTHR12304:SF46">
    <property type="entry name" value="INOSINE-ADENOSINE-GUANOSINE-NUCLEOSIDE HYDROLASE"/>
    <property type="match status" value="1"/>
</dbReference>
<comment type="caution">
    <text evidence="5">The sequence shown here is derived from an EMBL/GenBank/DDBJ whole genome shotgun (WGS) entry which is preliminary data.</text>
</comment>
<dbReference type="Proteomes" id="UP001642484">
    <property type="component" value="Unassembled WGS sequence"/>
</dbReference>
<feature type="domain" description="Inosine/uridine-preferring nucleoside hydrolase" evidence="4">
    <location>
        <begin position="16"/>
        <end position="262"/>
    </location>
</feature>
<dbReference type="Gene3D" id="3.90.245.10">
    <property type="entry name" value="Ribonucleoside hydrolase-like"/>
    <property type="match status" value="1"/>
</dbReference>
<keyword evidence="7" id="KW-1185">Reference proteome</keyword>
<evidence type="ECO:0000313" key="7">
    <source>
        <dbReference type="Proteomes" id="UP001642484"/>
    </source>
</evidence>
<sequence>MEREEQLGQSVQDVDLIVDTDVGLDDMAALVMLTTSPRSPRLRLVTTVHGVCAAPVAAPLAQRLLLGLGVSALVVRGATCPSSSEHAELPGWVEKHRAKLEKVSEVLELPELPEELSKELSKPSDCQTASTALLELDIKGVTLLALGPLTNVAAAAKANLSKFREVVGKIIVAGDNTKANPFNFRLDPVALDVVLNSGVPIQMVGTCCRPDAKELEGRLEKSLNHPMLLKILEQHPLSLVQDPVTAAYFLAPEIFTVAPVEVHGSSCPISVMEAKDLDVTAYAELLKTCFAR</sequence>
<evidence type="ECO:0000256" key="3">
    <source>
        <dbReference type="ARBA" id="ARBA00023295"/>
    </source>
</evidence>
<dbReference type="InterPro" id="IPR023186">
    <property type="entry name" value="IUNH"/>
</dbReference>
<evidence type="ECO:0000259" key="4">
    <source>
        <dbReference type="Pfam" id="PF01156"/>
    </source>
</evidence>
<evidence type="ECO:0000313" key="5">
    <source>
        <dbReference type="EMBL" id="CAK8996665.1"/>
    </source>
</evidence>
<reference evidence="5 7" key="1">
    <citation type="submission" date="2024-02" db="EMBL/GenBank/DDBJ databases">
        <authorList>
            <person name="Chen Y."/>
            <person name="Shah S."/>
            <person name="Dougan E. K."/>
            <person name="Thang M."/>
            <person name="Chan C."/>
        </authorList>
    </citation>
    <scope>NUCLEOTIDE SEQUENCE [LARGE SCALE GENOMIC DNA]</scope>
</reference>
<proteinExistence type="inferred from homology"/>
<dbReference type="EMBL" id="CAXAMN010002003">
    <property type="protein sequence ID" value="CAK8997307.1"/>
    <property type="molecule type" value="Genomic_DNA"/>
</dbReference>
<evidence type="ECO:0000313" key="6">
    <source>
        <dbReference type="EMBL" id="CAK8997307.1"/>
    </source>
</evidence>
<gene>
    <name evidence="5" type="ORF">CCMP2556_LOCUS4549</name>
    <name evidence="6" type="ORF">CCMP2556_LOCUS4810</name>
</gene>
<dbReference type="GO" id="GO:0016787">
    <property type="term" value="F:hydrolase activity"/>
    <property type="evidence" value="ECO:0007669"/>
    <property type="project" value="UniProtKB-KW"/>
</dbReference>
<dbReference type="EMBL" id="CAXAMN010001880">
    <property type="protein sequence ID" value="CAK8996665.1"/>
    <property type="molecule type" value="Genomic_DNA"/>
</dbReference>
<dbReference type="Pfam" id="PF01156">
    <property type="entry name" value="IU_nuc_hydro"/>
    <property type="match status" value="1"/>
</dbReference>
<dbReference type="InterPro" id="IPR001910">
    <property type="entry name" value="Inosine/uridine_hydrolase_dom"/>
</dbReference>
<keyword evidence="3" id="KW-0326">Glycosidase</keyword>
<evidence type="ECO:0000256" key="1">
    <source>
        <dbReference type="ARBA" id="ARBA00009176"/>
    </source>
</evidence>
<dbReference type="PANTHER" id="PTHR12304">
    <property type="entry name" value="INOSINE-URIDINE PREFERRING NUCLEOSIDE HYDROLASE"/>
    <property type="match status" value="1"/>
</dbReference>